<keyword evidence="7" id="KW-1185">Reference proteome</keyword>
<dbReference type="HOGENOM" id="CLU_042923_7_2_6"/>
<dbReference type="InterPro" id="IPR034718">
    <property type="entry name" value="RlpA"/>
</dbReference>
<evidence type="ECO:0000256" key="1">
    <source>
        <dbReference type="ARBA" id="ARBA00023239"/>
    </source>
</evidence>
<keyword evidence="1 3" id="KW-0456">Lyase</keyword>
<feature type="chain" id="PRO_5009992566" description="Endolytic peptidoglycan transglycosylase RlpA" evidence="3">
    <location>
        <begin position="23"/>
        <end position="122"/>
    </location>
</feature>
<proteinExistence type="inferred from homology"/>
<dbReference type="PANTHER" id="PTHR34183">
    <property type="entry name" value="ENDOLYTIC PEPTIDOGLYCAN TRANSGLYCOSYLASE RLPA"/>
    <property type="match status" value="1"/>
</dbReference>
<dbReference type="Pfam" id="PF03330">
    <property type="entry name" value="DPBB_1"/>
    <property type="match status" value="1"/>
</dbReference>
<dbReference type="NCBIfam" id="TIGR00413">
    <property type="entry name" value="rlpA"/>
    <property type="match status" value="1"/>
</dbReference>
<dbReference type="AlphaFoldDB" id="Q4FVP6"/>
<dbReference type="InterPro" id="IPR012997">
    <property type="entry name" value="RplA"/>
</dbReference>
<keyword evidence="3" id="KW-0732">Signal</keyword>
<keyword evidence="6" id="KW-0449">Lipoprotein</keyword>
<dbReference type="GO" id="GO:0071555">
    <property type="term" value="P:cell wall organization"/>
    <property type="evidence" value="ECO:0007669"/>
    <property type="project" value="UniProtKB-KW"/>
</dbReference>
<evidence type="ECO:0000259" key="5">
    <source>
        <dbReference type="Pfam" id="PF03330"/>
    </source>
</evidence>
<evidence type="ECO:0000256" key="4">
    <source>
        <dbReference type="RuleBase" id="RU003495"/>
    </source>
</evidence>
<protein>
    <recommendedName>
        <fullName evidence="3">Endolytic peptidoglycan transglycosylase RlpA</fullName>
        <ecNumber evidence="3">4.2.2.-</ecNumber>
    </recommendedName>
</protein>
<dbReference type="RefSeq" id="WP_011279351.1">
    <property type="nucleotide sequence ID" value="NC_007204.1"/>
</dbReference>
<keyword evidence="2 3" id="KW-0961">Cell wall biogenesis/degradation</keyword>
<dbReference type="STRING" id="259536.Psyc_0038"/>
<evidence type="ECO:0000256" key="3">
    <source>
        <dbReference type="HAMAP-Rule" id="MF_02071"/>
    </source>
</evidence>
<dbReference type="GO" id="GO:0000270">
    <property type="term" value="P:peptidoglycan metabolic process"/>
    <property type="evidence" value="ECO:0007669"/>
    <property type="project" value="UniProtKB-UniRule"/>
</dbReference>
<gene>
    <name evidence="3 6" type="primary">rlpA</name>
    <name evidence="6" type="ordered locus">Psyc_0038</name>
</gene>
<evidence type="ECO:0000256" key="2">
    <source>
        <dbReference type="ARBA" id="ARBA00023316"/>
    </source>
</evidence>
<comment type="similarity">
    <text evidence="3 4">Belongs to the RlpA family.</text>
</comment>
<name>Q4FVP6_PSYA2</name>
<reference evidence="6 7" key="1">
    <citation type="journal article" date="2010" name="Appl. Environ. Microbiol.">
        <title>The genome sequence of Psychrobacter arcticus 273-4, a psychroactive Siberian permafrost bacterium, reveals mechanisms for adaptation to low-temperature growth.</title>
        <authorList>
            <person name="Ayala-del-Rio H.L."/>
            <person name="Chain P.S."/>
            <person name="Grzymski J.J."/>
            <person name="Ponder M.A."/>
            <person name="Ivanova N."/>
            <person name="Bergholz P.W."/>
            <person name="Di Bartolo G."/>
            <person name="Hauser L."/>
            <person name="Land M."/>
            <person name="Bakermans C."/>
            <person name="Rodrigues D."/>
            <person name="Klappenbach J."/>
            <person name="Zarka D."/>
            <person name="Larimer F."/>
            <person name="Richardson P."/>
            <person name="Murray A."/>
            <person name="Thomashow M."/>
            <person name="Tiedje J.M."/>
        </authorList>
    </citation>
    <scope>NUCLEOTIDE SEQUENCE [LARGE SCALE GENOMIC DNA]</scope>
    <source>
        <strain evidence="7">DSM 17307 / VKM B-2377 / 273-4</strain>
    </source>
</reference>
<dbReference type="HAMAP" id="MF_02071">
    <property type="entry name" value="RlpA"/>
    <property type="match status" value="1"/>
</dbReference>
<dbReference type="PANTHER" id="PTHR34183:SF1">
    <property type="entry name" value="ENDOLYTIC PEPTIDOGLYCAN TRANSGLYCOSYLASE RLPA"/>
    <property type="match status" value="1"/>
</dbReference>
<accession>Q4FVP6</accession>
<organism evidence="6 7">
    <name type="scientific">Psychrobacter arcticus (strain DSM 17307 / VKM B-2377 / 273-4)</name>
    <dbReference type="NCBI Taxonomy" id="259536"/>
    <lineage>
        <taxon>Bacteria</taxon>
        <taxon>Pseudomonadati</taxon>
        <taxon>Pseudomonadota</taxon>
        <taxon>Gammaproteobacteria</taxon>
        <taxon>Moraxellales</taxon>
        <taxon>Moraxellaceae</taxon>
        <taxon>Psychrobacter</taxon>
    </lineage>
</organism>
<comment type="function">
    <text evidence="3">Lytic transglycosylase with a strong preference for naked glycan strands that lack stem peptides.</text>
</comment>
<feature type="domain" description="RlpA-like protein double-psi beta-barrel" evidence="5">
    <location>
        <begin position="25"/>
        <end position="103"/>
    </location>
</feature>
<dbReference type="eggNOG" id="COG0797">
    <property type="taxonomic scope" value="Bacteria"/>
</dbReference>
<dbReference type="EMBL" id="CP000082">
    <property type="protein sequence ID" value="AAZ17912.1"/>
    <property type="molecule type" value="Genomic_DNA"/>
</dbReference>
<dbReference type="EC" id="4.2.2.-" evidence="3"/>
<dbReference type="SUPFAM" id="SSF50685">
    <property type="entry name" value="Barwin-like endoglucanases"/>
    <property type="match status" value="1"/>
</dbReference>
<feature type="signal peptide" evidence="3">
    <location>
        <begin position="1"/>
        <end position="22"/>
    </location>
</feature>
<dbReference type="InterPro" id="IPR036908">
    <property type="entry name" value="RlpA-like_sf"/>
</dbReference>
<dbReference type="OrthoDB" id="9779128at2"/>
<dbReference type="Gene3D" id="2.40.40.10">
    <property type="entry name" value="RlpA-like domain"/>
    <property type="match status" value="1"/>
</dbReference>
<dbReference type="Proteomes" id="UP000000546">
    <property type="component" value="Chromosome"/>
</dbReference>
<evidence type="ECO:0000313" key="7">
    <source>
        <dbReference type="Proteomes" id="UP000000546"/>
    </source>
</evidence>
<dbReference type="CDD" id="cd22268">
    <property type="entry name" value="DPBB_RlpA-like"/>
    <property type="match status" value="1"/>
</dbReference>
<dbReference type="GO" id="GO:0008932">
    <property type="term" value="F:lytic endotransglycosylase activity"/>
    <property type="evidence" value="ECO:0007669"/>
    <property type="project" value="UniProtKB-UniRule"/>
</dbReference>
<dbReference type="InterPro" id="IPR009009">
    <property type="entry name" value="RlpA-like_DPBB"/>
</dbReference>
<evidence type="ECO:0000313" key="6">
    <source>
        <dbReference type="EMBL" id="AAZ17912.1"/>
    </source>
</evidence>
<sequence precursor="true">MSYLIKSLVITLSILLSATAFAHNTNTSYYGSKFHGKRTASGSIFNMNSLTAAHRTLPFGTKVQVTNKKTKQSVIVKITDRGPFIRGRILDLSKAAAGQINCQLCTTTMEILSYGDGRYRRE</sequence>
<dbReference type="KEGG" id="par:Psyc_0038"/>